<dbReference type="InterPro" id="IPR032710">
    <property type="entry name" value="NTF2-like_dom_sf"/>
</dbReference>
<dbReference type="Pfam" id="PF13577">
    <property type="entry name" value="SnoaL_4"/>
    <property type="match status" value="1"/>
</dbReference>
<comment type="caution">
    <text evidence="2">The sequence shown here is derived from an EMBL/GenBank/DDBJ whole genome shotgun (WGS) entry which is preliminary data.</text>
</comment>
<evidence type="ECO:0000313" key="2">
    <source>
        <dbReference type="EMBL" id="MCV4377829.1"/>
    </source>
</evidence>
<organism evidence="2 3">
    <name type="scientific">Pseudomonas capsici</name>
    <dbReference type="NCBI Taxonomy" id="2810614"/>
    <lineage>
        <taxon>Bacteria</taxon>
        <taxon>Pseudomonadati</taxon>
        <taxon>Pseudomonadota</taxon>
        <taxon>Gammaproteobacteria</taxon>
        <taxon>Pseudomonadales</taxon>
        <taxon>Pseudomonadaceae</taxon>
        <taxon>Pseudomonas</taxon>
    </lineage>
</organism>
<gene>
    <name evidence="2" type="ORF">OH718_14610</name>
</gene>
<name>A0ABT3BYA3_9PSED</name>
<evidence type="ECO:0000259" key="1">
    <source>
        <dbReference type="Pfam" id="PF13577"/>
    </source>
</evidence>
<dbReference type="Gene3D" id="3.10.450.50">
    <property type="match status" value="1"/>
</dbReference>
<feature type="domain" description="SnoaL-like" evidence="1">
    <location>
        <begin position="8"/>
        <end position="137"/>
    </location>
</feature>
<dbReference type="Proteomes" id="UP001207294">
    <property type="component" value="Unassembled WGS sequence"/>
</dbReference>
<dbReference type="InterPro" id="IPR037401">
    <property type="entry name" value="SnoaL-like"/>
</dbReference>
<proteinExistence type="predicted"/>
<dbReference type="SUPFAM" id="SSF54427">
    <property type="entry name" value="NTF2-like"/>
    <property type="match status" value="1"/>
</dbReference>
<accession>A0ABT3BYA3</accession>
<reference evidence="2 3" key="1">
    <citation type="submission" date="2022-10" db="EMBL/GenBank/DDBJ databases">
        <title>Characterization of Pseudomonas capsici strains from pepper and tomato in Georgia.</title>
        <authorList>
            <person name="Zhao M."/>
            <person name="Dutta B."/>
        </authorList>
    </citation>
    <scope>NUCLEOTIDE SEQUENCE [LARGE SCALE GENOMIC DNA]</scope>
    <source>
        <strain evidence="2 3">Pc20-5</strain>
    </source>
</reference>
<dbReference type="CDD" id="cd00531">
    <property type="entry name" value="NTF2_like"/>
    <property type="match status" value="1"/>
</dbReference>
<keyword evidence="3" id="KW-1185">Reference proteome</keyword>
<dbReference type="RefSeq" id="WP_206402478.1">
    <property type="nucleotide sequence ID" value="NZ_JAFGZD010000012.1"/>
</dbReference>
<protein>
    <submittedName>
        <fullName evidence="2">Nuclear transport factor 2 family protein</fullName>
    </submittedName>
</protein>
<dbReference type="EMBL" id="JAOXML010000010">
    <property type="protein sequence ID" value="MCV4377829.1"/>
    <property type="molecule type" value="Genomic_DNA"/>
</dbReference>
<sequence>MFEAEIRKLLDIEAIRSLRIKYAHYLDANKIDDLTLLFTPDAICVAGQGQWNGREQLRKGLVEAFTAYDKHNHGSYPFHHAITNHWVEILDENTAQGRCYLLDLSTAGNHEDTPWILLGSYADEYRKIDGQWYISRSHLDITWPERHVGGGLPGQDLVLPGN</sequence>
<evidence type="ECO:0000313" key="3">
    <source>
        <dbReference type="Proteomes" id="UP001207294"/>
    </source>
</evidence>
<dbReference type="GeneID" id="93562550"/>